<dbReference type="SUPFAM" id="SSF53756">
    <property type="entry name" value="UDP-Glycosyltransferase/glycogen phosphorylase"/>
    <property type="match status" value="1"/>
</dbReference>
<dbReference type="CDD" id="cd03801">
    <property type="entry name" value="GT4_PimA-like"/>
    <property type="match status" value="1"/>
</dbReference>
<keyword evidence="3" id="KW-1185">Reference proteome</keyword>
<accession>A0A4P6FDM2</accession>
<dbReference type="AlphaFoldDB" id="A0A4P6FDM2"/>
<keyword evidence="2" id="KW-0808">Transferase</keyword>
<evidence type="ECO:0000313" key="2">
    <source>
        <dbReference type="EMBL" id="QAY74222.1"/>
    </source>
</evidence>
<evidence type="ECO:0000256" key="1">
    <source>
        <dbReference type="ARBA" id="ARBA00021292"/>
    </source>
</evidence>
<reference evidence="2 3" key="1">
    <citation type="submission" date="2019-01" db="EMBL/GenBank/DDBJ databases">
        <title>Genome sequencing of strain FW100M-8.</title>
        <authorList>
            <person name="Heo J."/>
            <person name="Kim S.-J."/>
            <person name="Kim J.-S."/>
            <person name="Hong S.-B."/>
            <person name="Kwon S.-W."/>
        </authorList>
    </citation>
    <scope>NUCLEOTIDE SEQUENCE [LARGE SCALE GENOMIC DNA]</scope>
    <source>
        <strain evidence="2 3">FW100M-8</strain>
    </source>
</reference>
<sequence length="373" mass="38649">MDAPVLHFLVPDGFDEPARASGGNVYDRRVAAALQAAGFDVRLAPLDVGARDRLDRALVAVPDDGLVLVDGLVAVAASEVLSAHASRLRVVVLAHMVASALAESSDASATAGDERTALSAARRIIATSDWTRSELAARGLAEFDRIAVARPGVDVSAARIARIRAAPVRPEPARDQRRAARFLCVGALARHKGQDVLVEALAGLTDVPPWTCSIVGSHTADPSFAGRIVSDISAAGLEGVTLAGVLTGSRLDDAFGSADLVIAPSRAESYGMVVADALARGIPVVTTRVGGIPEAVAGHTSAVLVAPDDPTALRAVLKRWLADVPWRDRLTAAALRSPTPARYWSETTRVVAGVLTSVRAESGIGAAEVRSTG</sequence>
<dbReference type="OrthoDB" id="9765330at2"/>
<organism evidence="2 3">
    <name type="scientific">Agromyces protaetiae</name>
    <dbReference type="NCBI Taxonomy" id="2509455"/>
    <lineage>
        <taxon>Bacteria</taxon>
        <taxon>Bacillati</taxon>
        <taxon>Actinomycetota</taxon>
        <taxon>Actinomycetes</taxon>
        <taxon>Micrococcales</taxon>
        <taxon>Microbacteriaceae</taxon>
        <taxon>Agromyces</taxon>
    </lineage>
</organism>
<dbReference type="KEGG" id="agf:ET445_13695"/>
<evidence type="ECO:0000313" key="3">
    <source>
        <dbReference type="Proteomes" id="UP000291259"/>
    </source>
</evidence>
<proteinExistence type="predicted"/>
<dbReference type="PANTHER" id="PTHR45947">
    <property type="entry name" value="SULFOQUINOVOSYL TRANSFERASE SQD2"/>
    <property type="match status" value="1"/>
</dbReference>
<dbReference type="Gene3D" id="3.40.50.2000">
    <property type="entry name" value="Glycogen Phosphorylase B"/>
    <property type="match status" value="2"/>
</dbReference>
<dbReference type="Pfam" id="PF13692">
    <property type="entry name" value="Glyco_trans_1_4"/>
    <property type="match status" value="1"/>
</dbReference>
<gene>
    <name evidence="2" type="ORF">ET445_13695</name>
</gene>
<protein>
    <recommendedName>
        <fullName evidence="1">D-inositol 3-phosphate glycosyltransferase</fullName>
    </recommendedName>
</protein>
<dbReference type="GO" id="GO:0016758">
    <property type="term" value="F:hexosyltransferase activity"/>
    <property type="evidence" value="ECO:0007669"/>
    <property type="project" value="TreeGrafter"/>
</dbReference>
<dbReference type="Proteomes" id="UP000291259">
    <property type="component" value="Chromosome"/>
</dbReference>
<dbReference type="PANTHER" id="PTHR45947:SF3">
    <property type="entry name" value="SULFOQUINOVOSYL TRANSFERASE SQD2"/>
    <property type="match status" value="1"/>
</dbReference>
<name>A0A4P6FDM2_9MICO</name>
<dbReference type="InterPro" id="IPR050194">
    <property type="entry name" value="Glycosyltransferase_grp1"/>
</dbReference>
<dbReference type="EMBL" id="CP035491">
    <property type="protein sequence ID" value="QAY74222.1"/>
    <property type="molecule type" value="Genomic_DNA"/>
</dbReference>